<comment type="subcellular location">
    <subcellularLocation>
        <location evidence="1">Cell membrane</location>
        <topology evidence="1">Multi-pass membrane protein</topology>
    </subcellularLocation>
</comment>
<reference evidence="8 9" key="1">
    <citation type="submission" date="2019-06" db="EMBL/GenBank/DDBJ databases">
        <title>Sequencing the genomes of 1000 actinobacteria strains.</title>
        <authorList>
            <person name="Klenk H.-P."/>
        </authorList>
    </citation>
    <scope>NUCLEOTIDE SEQUENCE [LARGE SCALE GENOMIC DNA]</scope>
    <source>
        <strain evidence="8 9">DSM 18607</strain>
    </source>
</reference>
<feature type="domain" description="Major facilitator superfamily (MFS) profile" evidence="7">
    <location>
        <begin position="20"/>
        <end position="403"/>
    </location>
</feature>
<keyword evidence="4 6" id="KW-1133">Transmembrane helix</keyword>
<dbReference type="CDD" id="cd17370">
    <property type="entry name" value="MFS_MJ1317_like"/>
    <property type="match status" value="1"/>
</dbReference>
<dbReference type="AlphaFoldDB" id="A0A542E060"/>
<evidence type="ECO:0000256" key="3">
    <source>
        <dbReference type="ARBA" id="ARBA00022692"/>
    </source>
</evidence>
<evidence type="ECO:0000313" key="8">
    <source>
        <dbReference type="EMBL" id="TQJ08564.1"/>
    </source>
</evidence>
<name>A0A542E060_9MICO</name>
<dbReference type="Proteomes" id="UP000317893">
    <property type="component" value="Unassembled WGS sequence"/>
</dbReference>
<feature type="transmembrane region" description="Helical" evidence="6">
    <location>
        <begin position="20"/>
        <end position="37"/>
    </location>
</feature>
<dbReference type="Pfam" id="PF07690">
    <property type="entry name" value="MFS_1"/>
    <property type="match status" value="1"/>
</dbReference>
<feature type="transmembrane region" description="Helical" evidence="6">
    <location>
        <begin position="351"/>
        <end position="373"/>
    </location>
</feature>
<protein>
    <submittedName>
        <fullName evidence="8">Sugar phosphate permease</fullName>
    </submittedName>
</protein>
<dbReference type="InterPro" id="IPR052425">
    <property type="entry name" value="Uncharacterized_MFS-type"/>
</dbReference>
<feature type="transmembrane region" description="Helical" evidence="6">
    <location>
        <begin position="379"/>
        <end position="398"/>
    </location>
</feature>
<keyword evidence="3 6" id="KW-0812">Transmembrane</keyword>
<dbReference type="PANTHER" id="PTHR42688">
    <property type="entry name" value="CONSERVED PROTEIN"/>
    <property type="match status" value="1"/>
</dbReference>
<dbReference type="InterPro" id="IPR036259">
    <property type="entry name" value="MFS_trans_sf"/>
</dbReference>
<evidence type="ECO:0000256" key="4">
    <source>
        <dbReference type="ARBA" id="ARBA00022989"/>
    </source>
</evidence>
<feature type="transmembrane region" description="Helical" evidence="6">
    <location>
        <begin position="177"/>
        <end position="195"/>
    </location>
</feature>
<keyword evidence="9" id="KW-1185">Reference proteome</keyword>
<dbReference type="PANTHER" id="PTHR42688:SF1">
    <property type="entry name" value="BLR5212 PROTEIN"/>
    <property type="match status" value="1"/>
</dbReference>
<dbReference type="PROSITE" id="PS50850">
    <property type="entry name" value="MFS"/>
    <property type="match status" value="1"/>
</dbReference>
<dbReference type="InterPro" id="IPR011701">
    <property type="entry name" value="MFS"/>
</dbReference>
<feature type="transmembrane region" description="Helical" evidence="6">
    <location>
        <begin position="230"/>
        <end position="254"/>
    </location>
</feature>
<dbReference type="InterPro" id="IPR020846">
    <property type="entry name" value="MFS_dom"/>
</dbReference>
<evidence type="ECO:0000256" key="5">
    <source>
        <dbReference type="ARBA" id="ARBA00023136"/>
    </source>
</evidence>
<feature type="transmembrane region" description="Helical" evidence="6">
    <location>
        <begin position="260"/>
        <end position="282"/>
    </location>
</feature>
<feature type="transmembrane region" description="Helical" evidence="6">
    <location>
        <begin position="294"/>
        <end position="311"/>
    </location>
</feature>
<dbReference type="RefSeq" id="WP_211355970.1">
    <property type="nucleotide sequence ID" value="NZ_BAAAPR010000004.1"/>
</dbReference>
<accession>A0A542E060</accession>
<dbReference type="GO" id="GO:0005886">
    <property type="term" value="C:plasma membrane"/>
    <property type="evidence" value="ECO:0007669"/>
    <property type="project" value="UniProtKB-SubCell"/>
</dbReference>
<comment type="caution">
    <text evidence="8">The sequence shown here is derived from an EMBL/GenBank/DDBJ whole genome shotgun (WGS) entry which is preliminary data.</text>
</comment>
<feature type="transmembrane region" description="Helical" evidence="6">
    <location>
        <begin position="153"/>
        <end position="171"/>
    </location>
</feature>
<keyword evidence="2" id="KW-1003">Cell membrane</keyword>
<dbReference type="Gene3D" id="1.20.1250.20">
    <property type="entry name" value="MFS general substrate transporter like domains"/>
    <property type="match status" value="2"/>
</dbReference>
<feature type="transmembrane region" description="Helical" evidence="6">
    <location>
        <begin position="92"/>
        <end position="118"/>
    </location>
</feature>
<evidence type="ECO:0000259" key="7">
    <source>
        <dbReference type="PROSITE" id="PS50850"/>
    </source>
</evidence>
<evidence type="ECO:0000256" key="1">
    <source>
        <dbReference type="ARBA" id="ARBA00004651"/>
    </source>
</evidence>
<keyword evidence="5 6" id="KW-0472">Membrane</keyword>
<dbReference type="SUPFAM" id="SSF103473">
    <property type="entry name" value="MFS general substrate transporter"/>
    <property type="match status" value="1"/>
</dbReference>
<gene>
    <name evidence="8" type="ORF">FB458_1654</name>
</gene>
<organism evidence="8 9">
    <name type="scientific">Lapillicoccus jejuensis</name>
    <dbReference type="NCBI Taxonomy" id="402171"/>
    <lineage>
        <taxon>Bacteria</taxon>
        <taxon>Bacillati</taxon>
        <taxon>Actinomycetota</taxon>
        <taxon>Actinomycetes</taxon>
        <taxon>Micrococcales</taxon>
        <taxon>Intrasporangiaceae</taxon>
        <taxon>Lapillicoccus</taxon>
    </lineage>
</organism>
<feature type="transmembrane region" description="Helical" evidence="6">
    <location>
        <begin position="49"/>
        <end position="72"/>
    </location>
</feature>
<dbReference type="EMBL" id="VFMN01000001">
    <property type="protein sequence ID" value="TQJ08564.1"/>
    <property type="molecule type" value="Genomic_DNA"/>
</dbReference>
<dbReference type="GO" id="GO:0022857">
    <property type="term" value="F:transmembrane transporter activity"/>
    <property type="evidence" value="ECO:0007669"/>
    <property type="project" value="InterPro"/>
</dbReference>
<evidence type="ECO:0000256" key="2">
    <source>
        <dbReference type="ARBA" id="ARBA00022475"/>
    </source>
</evidence>
<sequence>MTDDRGPDSGSATRNRVGPAGFVIGMGLVSALTDVVYEGTRAVIGPYLVLLGASAGTVGLVTGGGEALALVLRLVTGPVADRTRRPWPQVALGYGLTAVCVPLLALTGAVWPAAALYLGERLGKAVRTPARDVMLAHAAASLGRGRAFGLHKLLDQTGAVVGPLLVAAALLAHPDGYRTGFLLLGGGGLLALVALSRLRRLAPVPADWEPGADVAESKRLRFGTGLGTGFLRYQCFSGLTMLGFATWAVLVVQATAHVGLAPAAVPLLYAVAMGAGGVSALLTGRVYDRRGLRTLAVVPVLAAAVVALMLAPSLPLVVVGSVLWGAVVGVQDSTLRAAVADLVPAGRRGAAYGAFATVQGLAWWVGSVVVGWLGERSTGLTMTYVVVVQLLALVVLLLPARTAATSDRAVPEGH</sequence>
<evidence type="ECO:0000313" key="9">
    <source>
        <dbReference type="Proteomes" id="UP000317893"/>
    </source>
</evidence>
<evidence type="ECO:0000256" key="6">
    <source>
        <dbReference type="SAM" id="Phobius"/>
    </source>
</evidence>
<proteinExistence type="predicted"/>